<protein>
    <submittedName>
        <fullName evidence="2">Uncharacterized protein</fullName>
    </submittedName>
</protein>
<evidence type="ECO:0000313" key="2">
    <source>
        <dbReference type="EMBL" id="WDE06722.1"/>
    </source>
</evidence>
<gene>
    <name evidence="2" type="ORF">SG34_007405</name>
</gene>
<proteinExistence type="predicted"/>
<reference evidence="2 3" key="1">
    <citation type="journal article" date="2015" name="Genome Announc.">
        <title>Draft Genome Sequences of Marine Isolates of Thalassomonas viridans and Thalassomonas actiniarum.</title>
        <authorList>
            <person name="Olonade I."/>
            <person name="van Zyl L.J."/>
            <person name="Trindade M."/>
        </authorList>
    </citation>
    <scope>NUCLEOTIDE SEQUENCE [LARGE SCALE GENOMIC DNA]</scope>
    <source>
        <strain evidence="2 3">XOM25</strain>
    </source>
</reference>
<keyword evidence="1" id="KW-0472">Membrane</keyword>
<dbReference type="KEGG" id="tvd:SG34_007405"/>
<accession>A0AAE9Z7W7</accession>
<dbReference type="Proteomes" id="UP000032352">
    <property type="component" value="Chromosome"/>
</dbReference>
<sequence length="162" mass="18586">MMTVSLSKLFLDYKTKRKKFLLEKGKSSSIFKRLFSGSYEAHYHLDSEVSFYNDASRWVSDYLNDLSDTDILKLKFELRLFKERLNSQHSMLVILVLIIVSFTAFLGLATVSSNDNSDVAPLLVTSIFSLFALFKRGSLIEHLSFCSELEVLFDSEMNINRG</sequence>
<organism evidence="2 3">
    <name type="scientific">Thalassomonas viridans</name>
    <dbReference type="NCBI Taxonomy" id="137584"/>
    <lineage>
        <taxon>Bacteria</taxon>
        <taxon>Pseudomonadati</taxon>
        <taxon>Pseudomonadota</taxon>
        <taxon>Gammaproteobacteria</taxon>
        <taxon>Alteromonadales</taxon>
        <taxon>Colwelliaceae</taxon>
        <taxon>Thalassomonas</taxon>
    </lineage>
</organism>
<dbReference type="EMBL" id="CP059733">
    <property type="protein sequence ID" value="WDE06722.1"/>
    <property type="molecule type" value="Genomic_DNA"/>
</dbReference>
<reference evidence="2 3" key="2">
    <citation type="journal article" date="2022" name="Mar. Drugs">
        <title>Bioassay-Guided Fractionation Leads to the Detection of Cholic Acid Generated by the Rare Thalassomonas sp.</title>
        <authorList>
            <person name="Pheiffer F."/>
            <person name="Schneider Y.K."/>
            <person name="Hansen E.H."/>
            <person name="Andersen J.H."/>
            <person name="Isaksson J."/>
            <person name="Busche T."/>
            <person name="R C."/>
            <person name="Kalinowski J."/>
            <person name="Zyl L.V."/>
            <person name="Trindade M."/>
        </authorList>
    </citation>
    <scope>NUCLEOTIDE SEQUENCE [LARGE SCALE GENOMIC DNA]</scope>
    <source>
        <strain evidence="2 3">XOM25</strain>
    </source>
</reference>
<keyword evidence="3" id="KW-1185">Reference proteome</keyword>
<name>A0AAE9Z7W7_9GAMM</name>
<feature type="transmembrane region" description="Helical" evidence="1">
    <location>
        <begin position="92"/>
        <end position="113"/>
    </location>
</feature>
<evidence type="ECO:0000256" key="1">
    <source>
        <dbReference type="SAM" id="Phobius"/>
    </source>
</evidence>
<evidence type="ECO:0000313" key="3">
    <source>
        <dbReference type="Proteomes" id="UP000032352"/>
    </source>
</evidence>
<dbReference type="AlphaFoldDB" id="A0AAE9Z7W7"/>
<keyword evidence="1" id="KW-0812">Transmembrane</keyword>
<keyword evidence="1" id="KW-1133">Transmembrane helix</keyword>
<dbReference type="RefSeq" id="WP_152647055.1">
    <property type="nucleotide sequence ID" value="NZ_CP059733.1"/>
</dbReference>